<evidence type="ECO:0000313" key="2">
    <source>
        <dbReference type="EMBL" id="OJJ56901.1"/>
    </source>
</evidence>
<dbReference type="VEuPathDB" id="FungiDB:ASPSYDRAFT_47178"/>
<dbReference type="OrthoDB" id="550558at2759"/>
<evidence type="ECO:0000259" key="1">
    <source>
        <dbReference type="Pfam" id="PF00149"/>
    </source>
</evidence>
<dbReference type="Gene3D" id="3.60.21.10">
    <property type="match status" value="1"/>
</dbReference>
<name>A0A1L9TBX5_9EURO</name>
<dbReference type="Proteomes" id="UP000184356">
    <property type="component" value="Unassembled WGS sequence"/>
</dbReference>
<dbReference type="InterPro" id="IPR029052">
    <property type="entry name" value="Metallo-depent_PP-like"/>
</dbReference>
<proteinExistence type="predicted"/>
<dbReference type="RefSeq" id="XP_040700707.1">
    <property type="nucleotide sequence ID" value="XM_040847384.1"/>
</dbReference>
<dbReference type="PANTHER" id="PTHR37844">
    <property type="entry name" value="SER/THR PROTEIN PHOSPHATASE SUPERFAMILY (AFU_ORTHOLOGUE AFUA_1G14840)"/>
    <property type="match status" value="1"/>
</dbReference>
<dbReference type="InterPro" id="IPR004843">
    <property type="entry name" value="Calcineurin-like_PHP"/>
</dbReference>
<sequence>MTVSFQILSDLHLETHSSYGSFQFAQTASHLALLGDIGHVANDELFSFLEDQLGRYSVVFFLLGNHDPYHLSFKVAKAKMRSFETSMNKRSSLTGKFIFLDQTRYDLTDDLTILGCTLFSRVSPRQEFAVESRMVDFRDILRWNVDEHNTAHESDLQWLNAQVSSIAREEPQRQIAIFTHHSPSVDARCTDPKHSGSEVSTAFSTDLSREECWTNPSVVAWAFGHTHFNCTFTDMDGKAVISNQKGYRLIPAKDFNAERVFTIGNNSDSS</sequence>
<reference evidence="3" key="1">
    <citation type="journal article" date="2017" name="Genome Biol.">
        <title>Comparative genomics reveals high biological diversity and specific adaptations in the industrially and medically important fungal genus Aspergillus.</title>
        <authorList>
            <person name="de Vries R.P."/>
            <person name="Riley R."/>
            <person name="Wiebenga A."/>
            <person name="Aguilar-Osorio G."/>
            <person name="Amillis S."/>
            <person name="Uchima C.A."/>
            <person name="Anderluh G."/>
            <person name="Asadollahi M."/>
            <person name="Askin M."/>
            <person name="Barry K."/>
            <person name="Battaglia E."/>
            <person name="Bayram O."/>
            <person name="Benocci T."/>
            <person name="Braus-Stromeyer S.A."/>
            <person name="Caldana C."/>
            <person name="Canovas D."/>
            <person name="Cerqueira G.C."/>
            <person name="Chen F."/>
            <person name="Chen W."/>
            <person name="Choi C."/>
            <person name="Clum A."/>
            <person name="Dos Santos R.A."/>
            <person name="Damasio A.R."/>
            <person name="Diallinas G."/>
            <person name="Emri T."/>
            <person name="Fekete E."/>
            <person name="Flipphi M."/>
            <person name="Freyberg S."/>
            <person name="Gallo A."/>
            <person name="Gournas C."/>
            <person name="Habgood R."/>
            <person name="Hainaut M."/>
            <person name="Harispe M.L."/>
            <person name="Henrissat B."/>
            <person name="Hilden K.S."/>
            <person name="Hope R."/>
            <person name="Hossain A."/>
            <person name="Karabika E."/>
            <person name="Karaffa L."/>
            <person name="Karanyi Z."/>
            <person name="Krasevec N."/>
            <person name="Kuo A."/>
            <person name="Kusch H."/>
            <person name="LaButti K."/>
            <person name="Lagendijk E.L."/>
            <person name="Lapidus A."/>
            <person name="Levasseur A."/>
            <person name="Lindquist E."/>
            <person name="Lipzen A."/>
            <person name="Logrieco A.F."/>
            <person name="MacCabe A."/>
            <person name="Maekelae M.R."/>
            <person name="Malavazi I."/>
            <person name="Melin P."/>
            <person name="Meyer V."/>
            <person name="Mielnichuk N."/>
            <person name="Miskei M."/>
            <person name="Molnar A.P."/>
            <person name="Mule G."/>
            <person name="Ngan C.Y."/>
            <person name="Orejas M."/>
            <person name="Orosz E."/>
            <person name="Ouedraogo J.P."/>
            <person name="Overkamp K.M."/>
            <person name="Park H.-S."/>
            <person name="Perrone G."/>
            <person name="Piumi F."/>
            <person name="Punt P.J."/>
            <person name="Ram A.F."/>
            <person name="Ramon A."/>
            <person name="Rauscher S."/>
            <person name="Record E."/>
            <person name="Riano-Pachon D.M."/>
            <person name="Robert V."/>
            <person name="Roehrig J."/>
            <person name="Ruller R."/>
            <person name="Salamov A."/>
            <person name="Salih N.S."/>
            <person name="Samson R.A."/>
            <person name="Sandor E."/>
            <person name="Sanguinetti M."/>
            <person name="Schuetze T."/>
            <person name="Sepcic K."/>
            <person name="Shelest E."/>
            <person name="Sherlock G."/>
            <person name="Sophianopoulou V."/>
            <person name="Squina F.M."/>
            <person name="Sun H."/>
            <person name="Susca A."/>
            <person name="Todd R.B."/>
            <person name="Tsang A."/>
            <person name="Unkles S.E."/>
            <person name="van de Wiele N."/>
            <person name="van Rossen-Uffink D."/>
            <person name="Oliveira J.V."/>
            <person name="Vesth T.C."/>
            <person name="Visser J."/>
            <person name="Yu J.-H."/>
            <person name="Zhou M."/>
            <person name="Andersen M.R."/>
            <person name="Archer D.B."/>
            <person name="Baker S.E."/>
            <person name="Benoit I."/>
            <person name="Brakhage A.A."/>
            <person name="Braus G.H."/>
            <person name="Fischer R."/>
            <person name="Frisvad J.C."/>
            <person name="Goldman G.H."/>
            <person name="Houbraken J."/>
            <person name="Oakley B."/>
            <person name="Pocsi I."/>
            <person name="Scazzocchio C."/>
            <person name="Seiboth B."/>
            <person name="vanKuyk P.A."/>
            <person name="Wortman J."/>
            <person name="Dyer P.S."/>
            <person name="Grigoriev I.V."/>
        </authorList>
    </citation>
    <scope>NUCLEOTIDE SEQUENCE [LARGE SCALE GENOMIC DNA]</scope>
    <source>
        <strain evidence="3">CBS 593.65</strain>
    </source>
</reference>
<keyword evidence="3" id="KW-1185">Reference proteome</keyword>
<evidence type="ECO:0000313" key="3">
    <source>
        <dbReference type="Proteomes" id="UP000184356"/>
    </source>
</evidence>
<organism evidence="2 3">
    <name type="scientific">Aspergillus sydowii CBS 593.65</name>
    <dbReference type="NCBI Taxonomy" id="1036612"/>
    <lineage>
        <taxon>Eukaryota</taxon>
        <taxon>Fungi</taxon>
        <taxon>Dikarya</taxon>
        <taxon>Ascomycota</taxon>
        <taxon>Pezizomycotina</taxon>
        <taxon>Eurotiomycetes</taxon>
        <taxon>Eurotiomycetidae</taxon>
        <taxon>Eurotiales</taxon>
        <taxon>Aspergillaceae</taxon>
        <taxon>Aspergillus</taxon>
        <taxon>Aspergillus subgen. Nidulantes</taxon>
    </lineage>
</organism>
<dbReference type="PANTHER" id="PTHR37844:SF2">
    <property type="entry name" value="SER_THR PROTEIN PHOSPHATASE SUPERFAMILY (AFU_ORTHOLOGUE AFUA_1G14840)"/>
    <property type="match status" value="1"/>
</dbReference>
<dbReference type="GeneID" id="63763457"/>
<feature type="domain" description="Calcineurin-like phosphoesterase" evidence="1">
    <location>
        <begin position="7"/>
        <end position="227"/>
    </location>
</feature>
<dbReference type="Pfam" id="PF00149">
    <property type="entry name" value="Metallophos"/>
    <property type="match status" value="1"/>
</dbReference>
<dbReference type="GO" id="GO:0016787">
    <property type="term" value="F:hydrolase activity"/>
    <property type="evidence" value="ECO:0007669"/>
    <property type="project" value="InterPro"/>
</dbReference>
<protein>
    <recommendedName>
        <fullName evidence="1">Calcineurin-like phosphoesterase domain-containing protein</fullName>
    </recommendedName>
</protein>
<dbReference type="AlphaFoldDB" id="A0A1L9TBX5"/>
<gene>
    <name evidence="2" type="ORF">ASPSYDRAFT_47178</name>
</gene>
<dbReference type="SUPFAM" id="SSF56300">
    <property type="entry name" value="Metallo-dependent phosphatases"/>
    <property type="match status" value="1"/>
</dbReference>
<dbReference type="EMBL" id="KV878589">
    <property type="protein sequence ID" value="OJJ56901.1"/>
    <property type="molecule type" value="Genomic_DNA"/>
</dbReference>
<accession>A0A1L9TBX5</accession>